<organism evidence="1 2">
    <name type="scientific">Acer saccharum</name>
    <name type="common">Sugar maple</name>
    <dbReference type="NCBI Taxonomy" id="4024"/>
    <lineage>
        <taxon>Eukaryota</taxon>
        <taxon>Viridiplantae</taxon>
        <taxon>Streptophyta</taxon>
        <taxon>Embryophyta</taxon>
        <taxon>Tracheophyta</taxon>
        <taxon>Spermatophyta</taxon>
        <taxon>Magnoliopsida</taxon>
        <taxon>eudicotyledons</taxon>
        <taxon>Gunneridae</taxon>
        <taxon>Pentapetalae</taxon>
        <taxon>rosids</taxon>
        <taxon>malvids</taxon>
        <taxon>Sapindales</taxon>
        <taxon>Sapindaceae</taxon>
        <taxon>Hippocastanoideae</taxon>
        <taxon>Acereae</taxon>
        <taxon>Acer</taxon>
    </lineage>
</organism>
<protein>
    <submittedName>
        <fullName evidence="1">Uncharacterized protein</fullName>
    </submittedName>
</protein>
<dbReference type="AlphaFoldDB" id="A0AA39SIR6"/>
<name>A0AA39SIR6_ACESA</name>
<reference evidence="1" key="2">
    <citation type="submission" date="2023-06" db="EMBL/GenBank/DDBJ databases">
        <authorList>
            <person name="Swenson N.G."/>
            <person name="Wegrzyn J.L."/>
            <person name="Mcevoy S.L."/>
        </authorList>
    </citation>
    <scope>NUCLEOTIDE SEQUENCE</scope>
    <source>
        <strain evidence="1">NS2018</strain>
        <tissue evidence="1">Leaf</tissue>
    </source>
</reference>
<reference evidence="1" key="1">
    <citation type="journal article" date="2022" name="Plant J.">
        <title>Strategies of tolerance reflected in two North American maple genomes.</title>
        <authorList>
            <person name="McEvoy S.L."/>
            <person name="Sezen U.U."/>
            <person name="Trouern-Trend A."/>
            <person name="McMahon S.M."/>
            <person name="Schaberg P.G."/>
            <person name="Yang J."/>
            <person name="Wegrzyn J.L."/>
            <person name="Swenson N.G."/>
        </authorList>
    </citation>
    <scope>NUCLEOTIDE SEQUENCE</scope>
    <source>
        <strain evidence="1">NS2018</strain>
    </source>
</reference>
<evidence type="ECO:0000313" key="1">
    <source>
        <dbReference type="EMBL" id="KAK0591713.1"/>
    </source>
</evidence>
<evidence type="ECO:0000313" key="2">
    <source>
        <dbReference type="Proteomes" id="UP001168877"/>
    </source>
</evidence>
<comment type="caution">
    <text evidence="1">The sequence shown here is derived from an EMBL/GenBank/DDBJ whole genome shotgun (WGS) entry which is preliminary data.</text>
</comment>
<gene>
    <name evidence="1" type="ORF">LWI29_006817</name>
</gene>
<proteinExistence type="predicted"/>
<dbReference type="Proteomes" id="UP001168877">
    <property type="component" value="Unassembled WGS sequence"/>
</dbReference>
<keyword evidence="2" id="KW-1185">Reference proteome</keyword>
<sequence length="363" mass="39462">MIYNFELTVVVIKILLGSRTLIRELALDLNMKVIVPYGAWFHKGQQAHEFNQRSLVKSGNTRLPEGSSGKDASGGINQVGDGSSILVGSKDIIFGSVPCSNFNFVASRDSRPADKGVYRVGDVRALNGQDGPVILETVVGQSLVQPVKGVVVDLVRGEVTQPERLIEVGSNNQNILLSDERIRPTVDNETGQSCSKISGPAGRKWKRAARNKPLVSSPDLNGVICSKRLILPVEGVFNDETKKPRFDASSACNDTSSSTDRGISCDSFCPVCSKAPETTSHALWGCHALKECSHYFRLTGNDPQFPALIVRPLSSLLDQLLAPPLLCLGVSGLPQFQSPTHSPSKFQELSELKINFYPQKNFE</sequence>
<accession>A0AA39SIR6</accession>
<dbReference type="EMBL" id="JAUESC010000380">
    <property type="protein sequence ID" value="KAK0591713.1"/>
    <property type="molecule type" value="Genomic_DNA"/>
</dbReference>